<evidence type="ECO:0000256" key="3">
    <source>
        <dbReference type="ARBA" id="ARBA00023163"/>
    </source>
</evidence>
<organism evidence="6 7">
    <name type="scientific">Kitasatospora acidiphila</name>
    <dbReference type="NCBI Taxonomy" id="2567942"/>
    <lineage>
        <taxon>Bacteria</taxon>
        <taxon>Bacillati</taxon>
        <taxon>Actinomycetota</taxon>
        <taxon>Actinomycetes</taxon>
        <taxon>Kitasatosporales</taxon>
        <taxon>Streptomycetaceae</taxon>
        <taxon>Kitasatospora</taxon>
    </lineage>
</organism>
<dbReference type="EMBL" id="VIGB01000003">
    <property type="protein sequence ID" value="TQF01754.1"/>
    <property type="molecule type" value="Genomic_DNA"/>
</dbReference>
<dbReference type="GO" id="GO:0003700">
    <property type="term" value="F:DNA-binding transcription factor activity"/>
    <property type="evidence" value="ECO:0007669"/>
    <property type="project" value="TreeGrafter"/>
</dbReference>
<dbReference type="OrthoDB" id="9796019at2"/>
<dbReference type="RefSeq" id="WP_141632478.1">
    <property type="nucleotide sequence ID" value="NZ_VIGB01000003.1"/>
</dbReference>
<feature type="domain" description="HTH tetR-type" evidence="5">
    <location>
        <begin position="17"/>
        <end position="77"/>
    </location>
</feature>
<dbReference type="Gene3D" id="1.10.10.60">
    <property type="entry name" value="Homeodomain-like"/>
    <property type="match status" value="1"/>
</dbReference>
<keyword evidence="1" id="KW-0805">Transcription regulation</keyword>
<evidence type="ECO:0000256" key="1">
    <source>
        <dbReference type="ARBA" id="ARBA00023015"/>
    </source>
</evidence>
<dbReference type="PROSITE" id="PS50977">
    <property type="entry name" value="HTH_TETR_2"/>
    <property type="match status" value="1"/>
</dbReference>
<dbReference type="InterPro" id="IPR050109">
    <property type="entry name" value="HTH-type_TetR-like_transc_reg"/>
</dbReference>
<evidence type="ECO:0000256" key="2">
    <source>
        <dbReference type="ARBA" id="ARBA00023125"/>
    </source>
</evidence>
<dbReference type="Gene3D" id="1.10.357.10">
    <property type="entry name" value="Tetracycline Repressor, domain 2"/>
    <property type="match status" value="1"/>
</dbReference>
<dbReference type="Proteomes" id="UP000319103">
    <property type="component" value="Unassembled WGS sequence"/>
</dbReference>
<sequence>MATDTTEGGKASRRRGDELERAILDAVWAELAEHGYDTLTMDGVALRARTSKPVLYRRWSNRAELVMAALDRNAPDYQEPPDTGELRSDLETFLGRLLHRFDDLPLATVHGLMVDMLRVPELRARFRAGMLAFGPVDTLEAMMRRAADRGEVNPARLTRRAVSLPLSLLRDAFLVSGEVPGEAVIAEILDEVVLPLLKAP</sequence>
<dbReference type="Pfam" id="PF16859">
    <property type="entry name" value="TetR_C_11"/>
    <property type="match status" value="1"/>
</dbReference>
<keyword evidence="2 4" id="KW-0238">DNA-binding</keyword>
<evidence type="ECO:0000259" key="5">
    <source>
        <dbReference type="PROSITE" id="PS50977"/>
    </source>
</evidence>
<proteinExistence type="predicted"/>
<keyword evidence="3" id="KW-0804">Transcription</keyword>
<name>A0A540W074_9ACTN</name>
<dbReference type="InterPro" id="IPR009057">
    <property type="entry name" value="Homeodomain-like_sf"/>
</dbReference>
<dbReference type="AlphaFoldDB" id="A0A540W074"/>
<dbReference type="SUPFAM" id="SSF48498">
    <property type="entry name" value="Tetracyclin repressor-like, C-terminal domain"/>
    <property type="match status" value="1"/>
</dbReference>
<evidence type="ECO:0000256" key="4">
    <source>
        <dbReference type="PROSITE-ProRule" id="PRU00335"/>
    </source>
</evidence>
<protein>
    <submittedName>
        <fullName evidence="6">TetR/AcrR family transcriptional regulator</fullName>
    </submittedName>
</protein>
<dbReference type="PANTHER" id="PTHR30055">
    <property type="entry name" value="HTH-TYPE TRANSCRIPTIONAL REGULATOR RUTR"/>
    <property type="match status" value="1"/>
</dbReference>
<evidence type="ECO:0000313" key="7">
    <source>
        <dbReference type="Proteomes" id="UP000319103"/>
    </source>
</evidence>
<reference evidence="6 7" key="1">
    <citation type="submission" date="2019-06" db="EMBL/GenBank/DDBJ databases">
        <title>Description of Kitasatospora acidophila sp. nov. isolated from pine grove soil, and reclassification of Streptomyces novaecaesareae to Kitasatospora novaeceasareae comb. nov.</title>
        <authorList>
            <person name="Kim M.J."/>
        </authorList>
    </citation>
    <scope>NUCLEOTIDE SEQUENCE [LARGE SCALE GENOMIC DNA]</scope>
    <source>
        <strain evidence="6 7">MMS16-CNU292</strain>
    </source>
</reference>
<comment type="caution">
    <text evidence="6">The sequence shown here is derived from an EMBL/GenBank/DDBJ whole genome shotgun (WGS) entry which is preliminary data.</text>
</comment>
<feature type="DNA-binding region" description="H-T-H motif" evidence="4">
    <location>
        <begin position="40"/>
        <end position="59"/>
    </location>
</feature>
<dbReference type="Pfam" id="PF00440">
    <property type="entry name" value="TetR_N"/>
    <property type="match status" value="1"/>
</dbReference>
<evidence type="ECO:0000313" key="6">
    <source>
        <dbReference type="EMBL" id="TQF01754.1"/>
    </source>
</evidence>
<dbReference type="SUPFAM" id="SSF46689">
    <property type="entry name" value="Homeodomain-like"/>
    <property type="match status" value="1"/>
</dbReference>
<dbReference type="InterPro" id="IPR036271">
    <property type="entry name" value="Tet_transcr_reg_TetR-rel_C_sf"/>
</dbReference>
<dbReference type="PANTHER" id="PTHR30055:SF148">
    <property type="entry name" value="TETR-FAMILY TRANSCRIPTIONAL REGULATOR"/>
    <property type="match status" value="1"/>
</dbReference>
<dbReference type="InterPro" id="IPR001647">
    <property type="entry name" value="HTH_TetR"/>
</dbReference>
<dbReference type="GO" id="GO:0000976">
    <property type="term" value="F:transcription cis-regulatory region binding"/>
    <property type="evidence" value="ECO:0007669"/>
    <property type="project" value="TreeGrafter"/>
</dbReference>
<keyword evidence="7" id="KW-1185">Reference proteome</keyword>
<gene>
    <name evidence="6" type="ORF">E6W39_05175</name>
</gene>
<accession>A0A540W074</accession>
<dbReference type="InterPro" id="IPR011075">
    <property type="entry name" value="TetR_C"/>
</dbReference>